<dbReference type="InterPro" id="IPR006680">
    <property type="entry name" value="Amidohydro-rel"/>
</dbReference>
<dbReference type="PANTHER" id="PTHR21240">
    <property type="entry name" value="2-AMINO-3-CARBOXYLMUCONATE-6-SEMIALDEHYDE DECARBOXYLASE"/>
    <property type="match status" value="1"/>
</dbReference>
<evidence type="ECO:0000256" key="1">
    <source>
        <dbReference type="ARBA" id="ARBA00023239"/>
    </source>
</evidence>
<sequence length="493" mass="55345">MSSIILPKTKSRSALLREKLGYPIVDTDFHTEEFGPAFIDVLKKVGGAEIAAKYVAAISGTGRAQWLNISDEEKKEFRISRTPWWTRPAHNTLDLATISIPSLTYKRLDEFGIDFAIVYPNLTLFAPSIPDDELRRAVVRAANIYSAEVYREYSDRLSPVAVIPMHTPEEAIEELEYAVNVLGLKAAMIAGHVKRPIPGIVKKYPELEKEAFYIDTYGIDSPYDYDPFWAKAVELKVSLSTHVSGQGLDTRRSISNYMYNHIGHFAAASEALAKSLFFGGVTSRFPSLKFAFLEGGVSWGASLYPDLIWHWQRRNKAAVEQYNPENIDKELLYALYEEYGGDHVKGRLDQLHLGANYLINNTVVPLELRDEFADIGIEKAEDIRDLFVPNFYFGIEADDPTIHTAFDRKGLPFETPLRAFLSSDAGHWDVRNIADALADSYELVEKGVISASDYKDFVFTNPVSLYAGSNPDFFKGTVVEKQVDALLKEKGGQ</sequence>
<dbReference type="AlphaFoldDB" id="A0A7X0LWN4"/>
<dbReference type="Proteomes" id="UP000531594">
    <property type="component" value="Unassembled WGS sequence"/>
</dbReference>
<dbReference type="GO" id="GO:0016831">
    <property type="term" value="F:carboxy-lyase activity"/>
    <property type="evidence" value="ECO:0007669"/>
    <property type="project" value="InterPro"/>
</dbReference>
<dbReference type="InterPro" id="IPR032465">
    <property type="entry name" value="ACMSD"/>
</dbReference>
<reference evidence="3 4" key="1">
    <citation type="submission" date="2020-08" db="EMBL/GenBank/DDBJ databases">
        <title>Genomic Encyclopedia of Type Strains, Phase IV (KMG-IV): sequencing the most valuable type-strain genomes for metagenomic binning, comparative biology and taxonomic classification.</title>
        <authorList>
            <person name="Goeker M."/>
        </authorList>
    </citation>
    <scope>NUCLEOTIDE SEQUENCE [LARGE SCALE GENOMIC DNA]</scope>
    <source>
        <strain evidence="3 4">DSM 5391</strain>
    </source>
</reference>
<protein>
    <submittedName>
        <fullName evidence="3">Putative TIM-barrel fold metal-dependent hydrolase</fullName>
    </submittedName>
</protein>
<dbReference type="InterPro" id="IPR032466">
    <property type="entry name" value="Metal_Hydrolase"/>
</dbReference>
<feature type="domain" description="Amidohydrolase-related" evidence="2">
    <location>
        <begin position="133"/>
        <end position="318"/>
    </location>
</feature>
<dbReference type="EMBL" id="JACHGK010000006">
    <property type="protein sequence ID" value="MBB6445559.1"/>
    <property type="molecule type" value="Genomic_DNA"/>
</dbReference>
<gene>
    <name evidence="3" type="ORF">HNR53_002178</name>
</gene>
<evidence type="ECO:0000313" key="4">
    <source>
        <dbReference type="Proteomes" id="UP000531594"/>
    </source>
</evidence>
<dbReference type="GO" id="GO:0019748">
    <property type="term" value="P:secondary metabolic process"/>
    <property type="evidence" value="ECO:0007669"/>
    <property type="project" value="TreeGrafter"/>
</dbReference>
<name>A0A7X0LWN4_9BACI</name>
<keyword evidence="3" id="KW-0378">Hydrolase</keyword>
<evidence type="ECO:0000259" key="2">
    <source>
        <dbReference type="Pfam" id="PF04909"/>
    </source>
</evidence>
<dbReference type="Pfam" id="PF04909">
    <property type="entry name" value="Amidohydro_2"/>
    <property type="match status" value="1"/>
</dbReference>
<dbReference type="RefSeq" id="WP_184525696.1">
    <property type="nucleotide sequence ID" value="NZ_JACHGK010000006.1"/>
</dbReference>
<dbReference type="SUPFAM" id="SSF51556">
    <property type="entry name" value="Metallo-dependent hydrolases"/>
    <property type="match status" value="1"/>
</dbReference>
<organism evidence="3 4">
    <name type="scientific">Bacillus benzoevorans</name>
    <dbReference type="NCBI Taxonomy" id="1456"/>
    <lineage>
        <taxon>Bacteria</taxon>
        <taxon>Bacillati</taxon>
        <taxon>Bacillota</taxon>
        <taxon>Bacilli</taxon>
        <taxon>Bacillales</taxon>
        <taxon>Bacillaceae</taxon>
        <taxon>Bacillus</taxon>
    </lineage>
</organism>
<dbReference type="GO" id="GO:0005737">
    <property type="term" value="C:cytoplasm"/>
    <property type="evidence" value="ECO:0007669"/>
    <property type="project" value="TreeGrafter"/>
</dbReference>
<evidence type="ECO:0000313" key="3">
    <source>
        <dbReference type="EMBL" id="MBB6445559.1"/>
    </source>
</evidence>
<keyword evidence="1" id="KW-0456">Lyase</keyword>
<accession>A0A7X0LWN4</accession>
<dbReference type="GO" id="GO:0016787">
    <property type="term" value="F:hydrolase activity"/>
    <property type="evidence" value="ECO:0007669"/>
    <property type="project" value="UniProtKB-KW"/>
</dbReference>
<comment type="caution">
    <text evidence="3">The sequence shown here is derived from an EMBL/GenBank/DDBJ whole genome shotgun (WGS) entry which is preliminary data.</text>
</comment>
<proteinExistence type="predicted"/>
<keyword evidence="4" id="KW-1185">Reference proteome</keyword>
<dbReference type="PANTHER" id="PTHR21240:SF28">
    <property type="entry name" value="ISO-OROTATE DECARBOXYLASE (EUROFUNG)"/>
    <property type="match status" value="1"/>
</dbReference>
<dbReference type="Gene3D" id="3.20.20.140">
    <property type="entry name" value="Metal-dependent hydrolases"/>
    <property type="match status" value="1"/>
</dbReference>